<gene>
    <name evidence="3" type="ORF">FHX37_0801</name>
</gene>
<comment type="caution">
    <text evidence="3">The sequence shown here is derived from an EMBL/GenBank/DDBJ whole genome shotgun (WGS) entry which is preliminary data.</text>
</comment>
<feature type="compositionally biased region" description="Low complexity" evidence="1">
    <location>
        <begin position="222"/>
        <end position="266"/>
    </location>
</feature>
<proteinExistence type="predicted"/>
<name>A0A543NGH9_9ACTN</name>
<sequence>MFPHARYRGDSGGHVVEWSALIVLASVVLATLTFMLSPSVIKEPVGRALCQMFSVGGDESECDPEFRSDEYYEPERCMVSREGDGSTHTASVVLDGTSGTSFVREEFNDDSVRFTAIDQSALGGGVGIGVDAGGGPVQLEAEAGADAEYSNPQSASWDFDSTAEADKFEERIREKAKEDVSKFDFDNFESWADGGDLPEPDSVRSEHQVDIGAHGDAGLSIGNSGRGQNNSGNNNGSNDSGNGQDSGNSDNSGGDDNSGSSGQQDGETGDWQVNFDPGVDAAVGISGSMATETHADGSESSIYNLGGEASVGADWAVDEVTASKGRQGAMKVTRDEDGNITDITITQTTKSGTGDTEIITTQLPIEGEEQRQIAEEWLGAAPGGKALPITWDDMAPDELPEGADPFQELLFNEGNSSKATYDQSVTQEEIGLQVKLGVSLGYTYTSHSEDTEIKDAEYLGSPSEGEREYISYDDCVGE</sequence>
<evidence type="ECO:0000256" key="1">
    <source>
        <dbReference type="SAM" id="MobiDB-lite"/>
    </source>
</evidence>
<keyword evidence="2" id="KW-0812">Transmembrane</keyword>
<dbReference type="AlphaFoldDB" id="A0A543NGH9"/>
<keyword evidence="4" id="KW-1185">Reference proteome</keyword>
<feature type="transmembrane region" description="Helical" evidence="2">
    <location>
        <begin position="21"/>
        <end position="41"/>
    </location>
</feature>
<keyword evidence="2" id="KW-0472">Membrane</keyword>
<evidence type="ECO:0000313" key="4">
    <source>
        <dbReference type="Proteomes" id="UP000317422"/>
    </source>
</evidence>
<protein>
    <submittedName>
        <fullName evidence="3">Uncharacterized protein</fullName>
    </submittedName>
</protein>
<accession>A0A543NGH9</accession>
<feature type="region of interest" description="Disordered" evidence="1">
    <location>
        <begin position="187"/>
        <end position="280"/>
    </location>
</feature>
<reference evidence="3 4" key="1">
    <citation type="submission" date="2019-06" db="EMBL/GenBank/DDBJ databases">
        <title>Sequencing the genomes of 1000 actinobacteria strains.</title>
        <authorList>
            <person name="Klenk H.-P."/>
        </authorList>
    </citation>
    <scope>NUCLEOTIDE SEQUENCE [LARGE SCALE GENOMIC DNA]</scope>
    <source>
        <strain evidence="3 4">DSM 45015</strain>
    </source>
</reference>
<evidence type="ECO:0000256" key="2">
    <source>
        <dbReference type="SAM" id="Phobius"/>
    </source>
</evidence>
<evidence type="ECO:0000313" key="3">
    <source>
        <dbReference type="EMBL" id="TQN30913.1"/>
    </source>
</evidence>
<dbReference type="Proteomes" id="UP000317422">
    <property type="component" value="Unassembled WGS sequence"/>
</dbReference>
<dbReference type="EMBL" id="VFQC01000001">
    <property type="protein sequence ID" value="TQN30913.1"/>
    <property type="molecule type" value="Genomic_DNA"/>
</dbReference>
<organism evidence="3 4">
    <name type="scientific">Haloactinospora alba</name>
    <dbReference type="NCBI Taxonomy" id="405555"/>
    <lineage>
        <taxon>Bacteria</taxon>
        <taxon>Bacillati</taxon>
        <taxon>Actinomycetota</taxon>
        <taxon>Actinomycetes</taxon>
        <taxon>Streptosporangiales</taxon>
        <taxon>Nocardiopsidaceae</taxon>
        <taxon>Haloactinospora</taxon>
    </lineage>
</organism>
<keyword evidence="2" id="KW-1133">Transmembrane helix</keyword>